<dbReference type="Proteomes" id="UP000240259">
    <property type="component" value="Unassembled WGS sequence"/>
</dbReference>
<name>A0A2T4IKM8_9HYPH</name>
<evidence type="ECO:0000256" key="1">
    <source>
        <dbReference type="ARBA" id="ARBA00022490"/>
    </source>
</evidence>
<comment type="caution">
    <text evidence="6">The sequence shown here is derived from an EMBL/GenBank/DDBJ whole genome shotgun (WGS) entry which is preliminary data.</text>
</comment>
<feature type="domain" description="ProQ/FinO" evidence="5">
    <location>
        <begin position="5"/>
        <end position="115"/>
    </location>
</feature>
<dbReference type="GO" id="GO:0033592">
    <property type="term" value="F:RNA strand annealing activity"/>
    <property type="evidence" value="ECO:0007669"/>
    <property type="project" value="InterPro"/>
</dbReference>
<organism evidence="6 7">
    <name type="scientific">Mesorhizobium helmanticense</name>
    <dbReference type="NCBI Taxonomy" id="1776423"/>
    <lineage>
        <taxon>Bacteria</taxon>
        <taxon>Pseudomonadati</taxon>
        <taxon>Pseudomonadota</taxon>
        <taxon>Alphaproteobacteria</taxon>
        <taxon>Hyphomicrobiales</taxon>
        <taxon>Phyllobacteriaceae</taxon>
        <taxon>Mesorhizobium</taxon>
    </lineage>
</organism>
<dbReference type="GO" id="GO:0034057">
    <property type="term" value="F:RNA strand-exchange activity"/>
    <property type="evidence" value="ECO:0007669"/>
    <property type="project" value="InterPro"/>
</dbReference>
<reference evidence="6 7" key="1">
    <citation type="submission" date="2018-03" db="EMBL/GenBank/DDBJ databases">
        <title>Genome sequence of the symbiotic type strain Mesorhizobium helmanticense CSLC115NT isolated from Lotus corniculatus nodules.</title>
        <authorList>
            <person name="Sannazzaro A.I."/>
            <person name="Torres Tejerizo G.A."/>
            <person name="Dip D."/>
            <person name="Caballero M."/>
            <person name="Pistorio M."/>
            <person name="Estrella M.J."/>
        </authorList>
    </citation>
    <scope>NUCLEOTIDE SEQUENCE [LARGE SCALE GENOMIC DNA]</scope>
    <source>
        <strain evidence="6 7">CSLC115N</strain>
    </source>
</reference>
<dbReference type="GO" id="GO:0010608">
    <property type="term" value="P:post-transcriptional regulation of gene expression"/>
    <property type="evidence" value="ECO:0007669"/>
    <property type="project" value="InterPro"/>
</dbReference>
<dbReference type="Gene3D" id="1.10.1710.10">
    <property type="entry name" value="ProQ/FinO domain"/>
    <property type="match status" value="1"/>
</dbReference>
<dbReference type="SUPFAM" id="SSF48657">
    <property type="entry name" value="FinO-like"/>
    <property type="match status" value="1"/>
</dbReference>
<dbReference type="Pfam" id="PF04352">
    <property type="entry name" value="ProQ"/>
    <property type="match status" value="1"/>
</dbReference>
<sequence>MLSCSRGKSPAQLFRYLSAKWPAAFNPKAPRPLKIGIHHDIRVLDGELSDDELRRALLAYTKMAKYLASLDAGAARVNLDGKPAGVVSDADAVTAKALLCSRKDKQKGKQTPELRVEPQAPPKPKPKRTAVFKAKNTADSPTGIIVETKRRRSFRKPMTDRP</sequence>
<dbReference type="InterPro" id="IPR036442">
    <property type="entry name" value="ProQ/FinO_sf"/>
</dbReference>
<keyword evidence="7" id="KW-1185">Reference proteome</keyword>
<evidence type="ECO:0000259" key="5">
    <source>
        <dbReference type="SMART" id="SM00945"/>
    </source>
</evidence>
<evidence type="ECO:0000256" key="2">
    <source>
        <dbReference type="ARBA" id="ARBA00022884"/>
    </source>
</evidence>
<dbReference type="AlphaFoldDB" id="A0A2T4IKM8"/>
<protein>
    <submittedName>
        <fullName evidence="6">Prop expression regulator</fullName>
    </submittedName>
</protein>
<evidence type="ECO:0000313" key="7">
    <source>
        <dbReference type="Proteomes" id="UP000240259"/>
    </source>
</evidence>
<dbReference type="SMART" id="SM00945">
    <property type="entry name" value="ProQ"/>
    <property type="match status" value="1"/>
</dbReference>
<accession>A0A2T4IKM8</accession>
<dbReference type="InterPro" id="IPR016103">
    <property type="entry name" value="ProQ/FinO"/>
</dbReference>
<dbReference type="OrthoDB" id="8421419at2"/>
<gene>
    <name evidence="6" type="ORF">C9427_33250</name>
</gene>
<keyword evidence="3" id="KW-0143">Chaperone</keyword>
<proteinExistence type="predicted"/>
<evidence type="ECO:0000256" key="3">
    <source>
        <dbReference type="ARBA" id="ARBA00023186"/>
    </source>
</evidence>
<keyword evidence="2" id="KW-0694">RNA-binding</keyword>
<dbReference type="GO" id="GO:0005829">
    <property type="term" value="C:cytosol"/>
    <property type="evidence" value="ECO:0007669"/>
    <property type="project" value="TreeGrafter"/>
</dbReference>
<dbReference type="InterPro" id="IPR023529">
    <property type="entry name" value="ProQ"/>
</dbReference>
<dbReference type="PANTHER" id="PTHR38106:SF1">
    <property type="entry name" value="RNA CHAPERONE PROQ"/>
    <property type="match status" value="1"/>
</dbReference>
<feature type="region of interest" description="Disordered" evidence="4">
    <location>
        <begin position="102"/>
        <end position="162"/>
    </location>
</feature>
<dbReference type="PANTHER" id="PTHR38106">
    <property type="entry name" value="RNA CHAPERONE PROQ"/>
    <property type="match status" value="1"/>
</dbReference>
<keyword evidence="1" id="KW-0963">Cytoplasm</keyword>
<evidence type="ECO:0000256" key="4">
    <source>
        <dbReference type="SAM" id="MobiDB-lite"/>
    </source>
</evidence>
<dbReference type="EMBL" id="PZJX01000090">
    <property type="protein sequence ID" value="PTE06182.1"/>
    <property type="molecule type" value="Genomic_DNA"/>
</dbReference>
<evidence type="ECO:0000313" key="6">
    <source>
        <dbReference type="EMBL" id="PTE06182.1"/>
    </source>
</evidence>